<gene>
    <name evidence="1" type="ORF">NDU88_003334</name>
</gene>
<dbReference type="AlphaFoldDB" id="A0AAV7Q9Q8"/>
<name>A0AAV7Q9Q8_PLEWA</name>
<dbReference type="Proteomes" id="UP001066276">
    <property type="component" value="Chromosome 6"/>
</dbReference>
<keyword evidence="2" id="KW-1185">Reference proteome</keyword>
<comment type="caution">
    <text evidence="1">The sequence shown here is derived from an EMBL/GenBank/DDBJ whole genome shotgun (WGS) entry which is preliminary data.</text>
</comment>
<sequence length="174" mass="19930">MNCKGYVARQYVDKAGQLLAWLLRYKQEGRPICALCSTAVEIIPSKPEINRTFAAYYTVQYDETSTRNALNIKDFLGEVHTTYVSREQAVLHETSLMIQEMCTVINQIAKVRINIDADTPECLGGSGDYTWVHVDRRRGEICHCNNRTIVQPWLVRWYPEKARPETCGATDLQL</sequence>
<proteinExistence type="predicted"/>
<evidence type="ECO:0000313" key="1">
    <source>
        <dbReference type="EMBL" id="KAJ1136920.1"/>
    </source>
</evidence>
<reference evidence="1" key="1">
    <citation type="journal article" date="2022" name="bioRxiv">
        <title>Sequencing and chromosome-scale assembly of the giantPleurodeles waltlgenome.</title>
        <authorList>
            <person name="Brown T."/>
            <person name="Elewa A."/>
            <person name="Iarovenko S."/>
            <person name="Subramanian E."/>
            <person name="Araus A.J."/>
            <person name="Petzold A."/>
            <person name="Susuki M."/>
            <person name="Suzuki K.-i.T."/>
            <person name="Hayashi T."/>
            <person name="Toyoda A."/>
            <person name="Oliveira C."/>
            <person name="Osipova E."/>
            <person name="Leigh N.D."/>
            <person name="Simon A."/>
            <person name="Yun M.H."/>
        </authorList>
    </citation>
    <scope>NUCLEOTIDE SEQUENCE</scope>
    <source>
        <strain evidence="1">20211129_DDA</strain>
        <tissue evidence="1">Liver</tissue>
    </source>
</reference>
<dbReference type="EMBL" id="JANPWB010000010">
    <property type="protein sequence ID" value="KAJ1136920.1"/>
    <property type="molecule type" value="Genomic_DNA"/>
</dbReference>
<evidence type="ECO:0000313" key="2">
    <source>
        <dbReference type="Proteomes" id="UP001066276"/>
    </source>
</evidence>
<organism evidence="1 2">
    <name type="scientific">Pleurodeles waltl</name>
    <name type="common">Iberian ribbed newt</name>
    <dbReference type="NCBI Taxonomy" id="8319"/>
    <lineage>
        <taxon>Eukaryota</taxon>
        <taxon>Metazoa</taxon>
        <taxon>Chordata</taxon>
        <taxon>Craniata</taxon>
        <taxon>Vertebrata</taxon>
        <taxon>Euteleostomi</taxon>
        <taxon>Amphibia</taxon>
        <taxon>Batrachia</taxon>
        <taxon>Caudata</taxon>
        <taxon>Salamandroidea</taxon>
        <taxon>Salamandridae</taxon>
        <taxon>Pleurodelinae</taxon>
        <taxon>Pleurodeles</taxon>
    </lineage>
</organism>
<protein>
    <submittedName>
        <fullName evidence="1">Uncharacterized protein</fullName>
    </submittedName>
</protein>
<accession>A0AAV7Q9Q8</accession>